<protein>
    <recommendedName>
        <fullName evidence="4">Glutathione peroxidase</fullName>
    </recommendedName>
</protein>
<dbReference type="PANTHER" id="PTHR11592:SF44">
    <property type="entry name" value="GLUTATHIONE PEROXIDASE"/>
    <property type="match status" value="1"/>
</dbReference>
<proteinExistence type="inferred from homology"/>
<reference evidence="6 7" key="1">
    <citation type="submission" date="2022-11" db="EMBL/GenBank/DDBJ databases">
        <title>Viruses from the air-sea interface of a natural surface slick.</title>
        <authorList>
            <person name="Rahlff J."/>
            <person name="Holmfeldt K."/>
        </authorList>
    </citation>
    <scope>NUCLEOTIDE SEQUENCE [LARGE SCALE GENOMIC DNA]</scope>
    <source>
        <strain evidence="6 7">SMS4</strain>
    </source>
</reference>
<comment type="caution">
    <text evidence="6">The sequence shown here is derived from an EMBL/GenBank/DDBJ whole genome shotgun (WGS) entry which is preliminary data.</text>
</comment>
<name>A0ABT9I2Y1_9GAMM</name>
<evidence type="ECO:0000256" key="4">
    <source>
        <dbReference type="RuleBase" id="RU000499"/>
    </source>
</evidence>
<keyword evidence="3 4" id="KW-0560">Oxidoreductase</keyword>
<dbReference type="PROSITE" id="PS00460">
    <property type="entry name" value="GLUTATHIONE_PEROXID_1"/>
    <property type="match status" value="1"/>
</dbReference>
<gene>
    <name evidence="6" type="ORF">ORJ04_17425</name>
</gene>
<sequence>MMKAWLGAIALSAGVLSTSVMANQCGDILGHSMQQLNTRESVDLCDSYKGKTILMVNTASKCGFTPQFDALEALYQKYQDKGFVVLGFPSDSFKQEYDDAEKTAEVCYLTYGVKFPMFSSSKVKGDDANPVFKALIAKTGETPSWNFNKYLVSGDEQTVKHFGSRTSPDDKDFIAELEKMLAANTAMAASTEKSGE</sequence>
<keyword evidence="7" id="KW-1185">Reference proteome</keyword>
<organism evidence="6 7">
    <name type="scientific">Rheinheimera baltica</name>
    <dbReference type="NCBI Taxonomy" id="67576"/>
    <lineage>
        <taxon>Bacteria</taxon>
        <taxon>Pseudomonadati</taxon>
        <taxon>Pseudomonadota</taxon>
        <taxon>Gammaproteobacteria</taxon>
        <taxon>Chromatiales</taxon>
        <taxon>Chromatiaceae</taxon>
        <taxon>Rheinheimera</taxon>
    </lineage>
</organism>
<dbReference type="EMBL" id="JAPJDZ010000064">
    <property type="protein sequence ID" value="MDP5137738.1"/>
    <property type="molecule type" value="Genomic_DNA"/>
</dbReference>
<dbReference type="CDD" id="cd00340">
    <property type="entry name" value="GSH_Peroxidase"/>
    <property type="match status" value="1"/>
</dbReference>
<dbReference type="Gene3D" id="3.40.30.10">
    <property type="entry name" value="Glutaredoxin"/>
    <property type="match status" value="1"/>
</dbReference>
<dbReference type="Proteomes" id="UP001231109">
    <property type="component" value="Unassembled WGS sequence"/>
</dbReference>
<dbReference type="InterPro" id="IPR000889">
    <property type="entry name" value="Glutathione_peroxidase"/>
</dbReference>
<dbReference type="PROSITE" id="PS51355">
    <property type="entry name" value="GLUTATHIONE_PEROXID_3"/>
    <property type="match status" value="1"/>
</dbReference>
<dbReference type="Pfam" id="PF00255">
    <property type="entry name" value="GSHPx"/>
    <property type="match status" value="1"/>
</dbReference>
<evidence type="ECO:0000256" key="2">
    <source>
        <dbReference type="ARBA" id="ARBA00022559"/>
    </source>
</evidence>
<evidence type="ECO:0000256" key="5">
    <source>
        <dbReference type="SAM" id="SignalP"/>
    </source>
</evidence>
<feature type="signal peptide" evidence="5">
    <location>
        <begin position="1"/>
        <end position="22"/>
    </location>
</feature>
<dbReference type="SUPFAM" id="SSF52833">
    <property type="entry name" value="Thioredoxin-like"/>
    <property type="match status" value="1"/>
</dbReference>
<dbReference type="PRINTS" id="PR01011">
    <property type="entry name" value="GLUTPROXDASE"/>
</dbReference>
<evidence type="ECO:0000256" key="1">
    <source>
        <dbReference type="ARBA" id="ARBA00006926"/>
    </source>
</evidence>
<dbReference type="PANTHER" id="PTHR11592">
    <property type="entry name" value="GLUTATHIONE PEROXIDASE"/>
    <property type="match status" value="1"/>
</dbReference>
<comment type="similarity">
    <text evidence="1 4">Belongs to the glutathione peroxidase family.</text>
</comment>
<dbReference type="InterPro" id="IPR036249">
    <property type="entry name" value="Thioredoxin-like_sf"/>
</dbReference>
<evidence type="ECO:0000313" key="6">
    <source>
        <dbReference type="EMBL" id="MDP5137738.1"/>
    </source>
</evidence>
<keyword evidence="2 4" id="KW-0575">Peroxidase</keyword>
<dbReference type="InterPro" id="IPR029759">
    <property type="entry name" value="GPX_AS"/>
</dbReference>
<dbReference type="GO" id="GO:0004601">
    <property type="term" value="F:peroxidase activity"/>
    <property type="evidence" value="ECO:0007669"/>
    <property type="project" value="UniProtKB-KW"/>
</dbReference>
<evidence type="ECO:0000256" key="3">
    <source>
        <dbReference type="ARBA" id="ARBA00023002"/>
    </source>
</evidence>
<feature type="chain" id="PRO_5046666354" description="Glutathione peroxidase" evidence="5">
    <location>
        <begin position="23"/>
        <end position="196"/>
    </location>
</feature>
<dbReference type="PIRSF" id="PIRSF000303">
    <property type="entry name" value="Glutathion_perox"/>
    <property type="match status" value="1"/>
</dbReference>
<accession>A0ABT9I2Y1</accession>
<evidence type="ECO:0000313" key="7">
    <source>
        <dbReference type="Proteomes" id="UP001231109"/>
    </source>
</evidence>
<dbReference type="RefSeq" id="WP_305976977.1">
    <property type="nucleotide sequence ID" value="NZ_JAPJDZ010000064.1"/>
</dbReference>
<keyword evidence="5" id="KW-0732">Signal</keyword>